<evidence type="ECO:0000256" key="2">
    <source>
        <dbReference type="ARBA" id="ARBA00009477"/>
    </source>
</evidence>
<name>A0LQ88_SYNFM</name>
<evidence type="ECO:0000259" key="8">
    <source>
        <dbReference type="Pfam" id="PF25967"/>
    </source>
</evidence>
<dbReference type="PANTHER" id="PTHR30158:SF10">
    <property type="entry name" value="CATION EFFLUX PUMP"/>
    <property type="match status" value="1"/>
</dbReference>
<dbReference type="PANTHER" id="PTHR30158">
    <property type="entry name" value="ACRA/E-RELATED COMPONENT OF DRUG EFFLUX TRANSPORTER"/>
    <property type="match status" value="1"/>
</dbReference>
<feature type="domain" description="Multidrug resistance protein MdtA-like beta-barrel" evidence="7">
    <location>
        <begin position="237"/>
        <end position="325"/>
    </location>
</feature>
<evidence type="ECO:0000256" key="3">
    <source>
        <dbReference type="SAM" id="Coils"/>
    </source>
</evidence>
<dbReference type="HOGENOM" id="CLU_018816_2_1_7"/>
<evidence type="ECO:0000259" key="6">
    <source>
        <dbReference type="Pfam" id="PF25917"/>
    </source>
</evidence>
<sequence>MTRRSAPVGPLPHGRNPEAAVRGKDTTLFSPVLNKPALVLAALLLAGVMSGCERQNQYVAPPPPAVTVSQPLKKEVTDYLEFTGTTQAVATVDIRARVQGFLQTATFREGAFVKKNDLLYIIDPRSYQAAVDKAVADLADKKAQAEKAEVEHLRNQRLFKENATSEKELVNAKAARDSAKANVAAAEASLEDAKINLGYCSIYAPLSGRIGRNQVDIGNLVGAGEFTLLTTIKQYDPIYAYFTLNERQLLRLMRLARKGREYAVQDTVIHMALANENGYPHEGRLDYADLGVDQSTGTMLMRSVFSNPNPPAILPGLFVRLRVPAGVRPGALLVSERAIGSDQGGQFVLVVNSEDIVEMRRIVPGSVTDGMRVIEEGLNGDEWIVVNGIQRARPGAKVKPTRVDSVARDAAAGTPSGSAPNTAASPSAKP</sequence>
<dbReference type="SUPFAM" id="SSF111369">
    <property type="entry name" value="HlyD-like secretion proteins"/>
    <property type="match status" value="1"/>
</dbReference>
<evidence type="ECO:0000259" key="5">
    <source>
        <dbReference type="Pfam" id="PF25876"/>
    </source>
</evidence>
<dbReference type="Pfam" id="PF25876">
    <property type="entry name" value="HH_MFP_RND"/>
    <property type="match status" value="1"/>
</dbReference>
<accession>A0LQ88</accession>
<comment type="subcellular location">
    <subcellularLocation>
        <location evidence="1">Cell envelope</location>
    </subcellularLocation>
</comment>
<keyword evidence="10" id="KW-1185">Reference proteome</keyword>
<dbReference type="OrthoDB" id="9772050at2"/>
<dbReference type="GO" id="GO:0022857">
    <property type="term" value="F:transmembrane transporter activity"/>
    <property type="evidence" value="ECO:0007669"/>
    <property type="project" value="InterPro"/>
</dbReference>
<feature type="region of interest" description="Disordered" evidence="4">
    <location>
        <begin position="394"/>
        <end position="430"/>
    </location>
</feature>
<dbReference type="InterPro" id="IPR006143">
    <property type="entry name" value="RND_pump_MFP"/>
</dbReference>
<dbReference type="InterPro" id="IPR058627">
    <property type="entry name" value="MdtA-like_C"/>
</dbReference>
<dbReference type="STRING" id="335543.Sfum_3921"/>
<dbReference type="EMBL" id="CP000478">
    <property type="protein sequence ID" value="ABK19590.1"/>
    <property type="molecule type" value="Genomic_DNA"/>
</dbReference>
<dbReference type="InterPro" id="IPR058624">
    <property type="entry name" value="MdtA-like_HH"/>
</dbReference>
<evidence type="ECO:0000256" key="4">
    <source>
        <dbReference type="SAM" id="MobiDB-lite"/>
    </source>
</evidence>
<feature type="compositionally biased region" description="Polar residues" evidence="4">
    <location>
        <begin position="415"/>
        <end position="430"/>
    </location>
</feature>
<gene>
    <name evidence="9" type="ordered locus">Sfum_3921</name>
</gene>
<dbReference type="GO" id="GO:0030313">
    <property type="term" value="C:cell envelope"/>
    <property type="evidence" value="ECO:0007669"/>
    <property type="project" value="UniProtKB-SubCell"/>
</dbReference>
<evidence type="ECO:0000313" key="10">
    <source>
        <dbReference type="Proteomes" id="UP000001784"/>
    </source>
</evidence>
<dbReference type="Pfam" id="PF25967">
    <property type="entry name" value="RND-MFP_C"/>
    <property type="match status" value="1"/>
</dbReference>
<reference evidence="9 10" key="1">
    <citation type="submission" date="2006-10" db="EMBL/GenBank/DDBJ databases">
        <title>Complete sequence of Syntrophobacter fumaroxidans MPOB.</title>
        <authorList>
            <consortium name="US DOE Joint Genome Institute"/>
            <person name="Copeland A."/>
            <person name="Lucas S."/>
            <person name="Lapidus A."/>
            <person name="Barry K."/>
            <person name="Detter J.C."/>
            <person name="Glavina del Rio T."/>
            <person name="Hammon N."/>
            <person name="Israni S."/>
            <person name="Pitluck S."/>
            <person name="Goltsman E.G."/>
            <person name="Martinez M."/>
            <person name="Schmutz J."/>
            <person name="Larimer F."/>
            <person name="Land M."/>
            <person name="Hauser L."/>
            <person name="Kyrpides N."/>
            <person name="Kim E."/>
            <person name="Boone D.R."/>
            <person name="Brockman F."/>
            <person name="Culley D."/>
            <person name="Ferry J."/>
            <person name="Gunsalus R."/>
            <person name="McInerney M.J."/>
            <person name="Morrison M."/>
            <person name="Plugge C."/>
            <person name="Rohlin L."/>
            <person name="Scholten J."/>
            <person name="Sieber J."/>
            <person name="Stams A.J.M."/>
            <person name="Worm P."/>
            <person name="Henstra A.M."/>
            <person name="Richardson P."/>
        </authorList>
    </citation>
    <scope>NUCLEOTIDE SEQUENCE [LARGE SCALE GENOMIC DNA]</scope>
    <source>
        <strain evidence="10">DSM 10017 / MPOB</strain>
    </source>
</reference>
<dbReference type="FunFam" id="2.40.420.20:FF:000001">
    <property type="entry name" value="Efflux RND transporter periplasmic adaptor subunit"/>
    <property type="match status" value="1"/>
</dbReference>
<dbReference type="Gene3D" id="2.40.420.20">
    <property type="match status" value="1"/>
</dbReference>
<dbReference type="Gene3D" id="2.40.30.170">
    <property type="match status" value="1"/>
</dbReference>
<dbReference type="GO" id="GO:0005886">
    <property type="term" value="C:plasma membrane"/>
    <property type="evidence" value="ECO:0007669"/>
    <property type="project" value="TreeGrafter"/>
</dbReference>
<feature type="domain" description="Multidrug resistance protein MdtA-like barrel-sandwich hybrid" evidence="6">
    <location>
        <begin position="91"/>
        <end position="232"/>
    </location>
</feature>
<evidence type="ECO:0000259" key="7">
    <source>
        <dbReference type="Pfam" id="PF25944"/>
    </source>
</evidence>
<dbReference type="Pfam" id="PF25917">
    <property type="entry name" value="BSH_RND"/>
    <property type="match status" value="1"/>
</dbReference>
<protein>
    <submittedName>
        <fullName evidence="9">Efflux transporter, RND family, MFP subunit</fullName>
    </submittedName>
</protein>
<comment type="similarity">
    <text evidence="2">Belongs to the membrane fusion protein (MFP) (TC 8.A.1) family.</text>
</comment>
<dbReference type="InterPro" id="IPR058625">
    <property type="entry name" value="MdtA-like_BSH"/>
</dbReference>
<dbReference type="Gene3D" id="1.10.287.470">
    <property type="entry name" value="Helix hairpin bin"/>
    <property type="match status" value="1"/>
</dbReference>
<dbReference type="KEGG" id="sfu:Sfum_3921"/>
<proteinExistence type="inferred from homology"/>
<feature type="domain" description="Multidrug resistance protein MdtA-like alpha-helical hairpin" evidence="5">
    <location>
        <begin position="132"/>
        <end position="199"/>
    </location>
</feature>
<dbReference type="eggNOG" id="COG0845">
    <property type="taxonomic scope" value="Bacteria"/>
</dbReference>
<keyword evidence="3" id="KW-0175">Coiled coil</keyword>
<feature type="domain" description="Multidrug resistance protein MdtA-like C-terminal permuted SH3" evidence="8">
    <location>
        <begin position="331"/>
        <end position="391"/>
    </location>
</feature>
<feature type="coiled-coil region" evidence="3">
    <location>
        <begin position="131"/>
        <end position="196"/>
    </location>
</feature>
<dbReference type="NCBIfam" id="TIGR01730">
    <property type="entry name" value="RND_mfp"/>
    <property type="match status" value="1"/>
</dbReference>
<feature type="region of interest" description="Disordered" evidence="4">
    <location>
        <begin position="1"/>
        <end position="22"/>
    </location>
</feature>
<dbReference type="InterPro" id="IPR058626">
    <property type="entry name" value="MdtA-like_b-barrel"/>
</dbReference>
<evidence type="ECO:0000256" key="1">
    <source>
        <dbReference type="ARBA" id="ARBA00004196"/>
    </source>
</evidence>
<dbReference type="Pfam" id="PF25944">
    <property type="entry name" value="Beta-barrel_RND"/>
    <property type="match status" value="1"/>
</dbReference>
<dbReference type="AlphaFoldDB" id="A0LQ88"/>
<dbReference type="Gene3D" id="2.40.50.100">
    <property type="match status" value="1"/>
</dbReference>
<evidence type="ECO:0000313" key="9">
    <source>
        <dbReference type="EMBL" id="ABK19590.1"/>
    </source>
</evidence>
<dbReference type="GO" id="GO:0046677">
    <property type="term" value="P:response to antibiotic"/>
    <property type="evidence" value="ECO:0007669"/>
    <property type="project" value="TreeGrafter"/>
</dbReference>
<dbReference type="InParanoid" id="A0LQ88"/>
<dbReference type="Proteomes" id="UP000001784">
    <property type="component" value="Chromosome"/>
</dbReference>
<organism evidence="9 10">
    <name type="scientific">Syntrophobacter fumaroxidans (strain DSM 10017 / MPOB)</name>
    <dbReference type="NCBI Taxonomy" id="335543"/>
    <lineage>
        <taxon>Bacteria</taxon>
        <taxon>Pseudomonadati</taxon>
        <taxon>Thermodesulfobacteriota</taxon>
        <taxon>Syntrophobacteria</taxon>
        <taxon>Syntrophobacterales</taxon>
        <taxon>Syntrophobacteraceae</taxon>
        <taxon>Syntrophobacter</taxon>
    </lineage>
</organism>